<evidence type="ECO:0000256" key="1">
    <source>
        <dbReference type="SAM" id="MobiDB-lite"/>
    </source>
</evidence>
<gene>
    <name evidence="3" type="ORF">FVE85_0265</name>
</gene>
<dbReference type="AlphaFoldDB" id="A0A5J4YYZ7"/>
<keyword evidence="2" id="KW-0812">Transmembrane</keyword>
<proteinExistence type="predicted"/>
<feature type="compositionally biased region" description="Low complexity" evidence="1">
    <location>
        <begin position="121"/>
        <end position="132"/>
    </location>
</feature>
<keyword evidence="2" id="KW-1133">Transmembrane helix</keyword>
<evidence type="ECO:0000313" key="3">
    <source>
        <dbReference type="EMBL" id="KAA8496536.1"/>
    </source>
</evidence>
<dbReference type="EMBL" id="VRMN01000002">
    <property type="protein sequence ID" value="KAA8496536.1"/>
    <property type="molecule type" value="Genomic_DNA"/>
</dbReference>
<evidence type="ECO:0000256" key="2">
    <source>
        <dbReference type="SAM" id="Phobius"/>
    </source>
</evidence>
<dbReference type="Proteomes" id="UP000324585">
    <property type="component" value="Unassembled WGS sequence"/>
</dbReference>
<dbReference type="OrthoDB" id="12633at2759"/>
<keyword evidence="2" id="KW-0472">Membrane</keyword>
<comment type="caution">
    <text evidence="3">The sequence shown here is derived from an EMBL/GenBank/DDBJ whole genome shotgun (WGS) entry which is preliminary data.</text>
</comment>
<accession>A0A5J4YYZ7</accession>
<feature type="transmembrane region" description="Helical" evidence="2">
    <location>
        <begin position="185"/>
        <end position="204"/>
    </location>
</feature>
<name>A0A5J4YYZ7_PORPP</name>
<protein>
    <submittedName>
        <fullName evidence="3">Uncharacterized protein</fullName>
    </submittedName>
</protein>
<sequence>MGVIRLDGADSTAVMETGIIAPRVSVEPAAHRVETRSQRTTPTVAYKVRHVTTCFAPSSPSPLRRTWDRGSADSERTRSFSAVCSQAHAETKRVATKRFCKRRRPLGGGYCSGVFELAAASNDSNGSESGSDLTNTSSKSGKEDRMFTNINISETASQAAAQAANAASQAASAARSMVENPDSLGVFRSFFLFAGYFVALLSLVRRSIMAATHPYERVLLSALAIALPDLARNSFSNLSQRISALREKVGESSKGVLERNAETARTNEAGEDKVEKSFPRHAALASFTSLMTLLGFWRAGFSRISSGAVLVALSRVFFDAAVQFKWVNGSAFMMRRENRTFAMVFDFVLLSFAVCCHIQMAPVICSFGFLLMVCSYHLSKYDIELVTGRSSPRV</sequence>
<reference evidence="4" key="1">
    <citation type="journal article" date="2019" name="Nat. Commun.">
        <title>Expansion of phycobilisome linker gene families in mesophilic red algae.</title>
        <authorList>
            <person name="Lee J."/>
            <person name="Kim D."/>
            <person name="Bhattacharya D."/>
            <person name="Yoon H.S."/>
        </authorList>
    </citation>
    <scope>NUCLEOTIDE SEQUENCE [LARGE SCALE GENOMIC DNA]</scope>
    <source>
        <strain evidence="4">CCMP 1328</strain>
    </source>
</reference>
<feature type="transmembrane region" description="Helical" evidence="2">
    <location>
        <begin position="347"/>
        <end position="372"/>
    </location>
</feature>
<evidence type="ECO:0000313" key="4">
    <source>
        <dbReference type="Proteomes" id="UP000324585"/>
    </source>
</evidence>
<organism evidence="3 4">
    <name type="scientific">Porphyridium purpureum</name>
    <name type="common">Red alga</name>
    <name type="synonym">Porphyridium cruentum</name>
    <dbReference type="NCBI Taxonomy" id="35688"/>
    <lineage>
        <taxon>Eukaryota</taxon>
        <taxon>Rhodophyta</taxon>
        <taxon>Bangiophyceae</taxon>
        <taxon>Porphyridiales</taxon>
        <taxon>Porphyridiaceae</taxon>
        <taxon>Porphyridium</taxon>
    </lineage>
</organism>
<feature type="region of interest" description="Disordered" evidence="1">
    <location>
        <begin position="121"/>
        <end position="144"/>
    </location>
</feature>
<keyword evidence="4" id="KW-1185">Reference proteome</keyword>